<reference evidence="5" key="1">
    <citation type="submission" date="2021-11" db="EMBL/GenBank/DDBJ databases">
        <title>Draft genome sequence of Alcaligenes endophyticus type strain CCUG 75668T.</title>
        <authorList>
            <person name="Salva-Serra F."/>
            <person name="Duran R.E."/>
            <person name="Seeger M."/>
            <person name="Moore E.R.B."/>
            <person name="Jaen-Luchoro D."/>
        </authorList>
    </citation>
    <scope>NUCLEOTIDE SEQUENCE</scope>
    <source>
        <strain evidence="5">CCUG 75668</strain>
    </source>
</reference>
<evidence type="ECO:0000313" key="6">
    <source>
        <dbReference type="Proteomes" id="UP001168613"/>
    </source>
</evidence>
<dbReference type="NCBIfam" id="NF040662">
    <property type="entry name" value="attach_TipJ_rel"/>
    <property type="match status" value="1"/>
</dbReference>
<evidence type="ECO:0000259" key="3">
    <source>
        <dbReference type="Pfam" id="PF13550"/>
    </source>
</evidence>
<feature type="domain" description="Tip attachment protein J" evidence="3">
    <location>
        <begin position="489"/>
        <end position="639"/>
    </location>
</feature>
<sequence length="2005" mass="214124">MANLTLCKNPFRPQIDREEVFVRAGTRLDTVLRNQGLISGRGKTLHRRHTFVVMLNGQWLMQEQWARRVKSEDSIGVLFVPGKGGGGSNPMQVVAMVALAAATAGVGALAAGAWGVVAGAAVSAGMMLVGGLLMSVLFPPAKPPSAMAREQASPTYTIGAQGNTARLMESIPVQYGRFRAYPDFAAQPYTELSGNETYLYQLFCLGQGEYDIEEIRIEDTPISNFAEVQYEVIPPGGAVTLFPDNVVTSSAVQGLELKGTNENGHAAIGPFVANPAGTTTTKIAIDIVLPAGLFYANDRGDLDARTVTWTVRAHPIDDAGEPTGVFFTLGEETFSAGTNTPQMMTYRYDVPEGRYSVSVVRTSSKDASSRAGNTLQWGGLRAYLPDHRDYGDVTLIAMIIRATNNLNQSTARRVNVISTRKLKTWHPGNGWSFGVSATRNPAWAIADACRNPIYGRGLADSRINLQALYRLSRIWDERGDRCDGVFDTATTLWDALTQMARTGRAMPMYYAGIIDFIRNEPKTVKTLMFTPNNIISNSFSVDYVFPQHDSPDYIIVEFFNEETWQPDEVECVLPGSAKKRPYRLQMPMVANRAQAWREGMSLAAQIRDQRRFVTFQTEMEGHIPRYGDLVEISHDVPAWGLSGLIESYSPSTKRLITSEPLKWWAGEHHYITLRKRDGSPDGPYRVFAGAHEREMVIADAIDGHDVFVSNGQGEDFTHYQFGPGERRSLLAQVISTQPDESGNVTIDFVNYAPSVHSAENGGVVPPPNSSSLLPSMPNAPVIDSVIVYPTAVTGQQIISATPARGAEHYEFRASNNDGQTWLDLGLHEKPSITVSLAVGAWRVQVRGIGVMHGPWASWVGPVSATMAPPPVLTHLSTKPLHWGLQLNWAWPSGINLTHIEIWISQTPNFLDAALLGLFPYPQTKHELGSLSLTSRLWFWARVRDEANQAGLWFPSESAAGVLGHPINDAQEYNDLVPHDLIANGLGDLIMGNILDIPNIRDTAGNALAETGQQAVQIADNAQAIAKEIIDRGNAVAAESQARIDGQVVAAQALADGLTAEAQARGAAITTEKMERQAADASLAGQINTVTTAVGDNAAAIRAEEQARASGDSAEANARQTLAVQVRGDYSGSDVNQVSTGLIGGLKRVVADNHESVVQQMSQLQAGIGEQFDYAKMWYWEGNREGWSGSVIDGSWLRPVDSVGYVVSPRGLDVNGAEYPQVRLRLKKVGNPAWNPIVGLYAPGATGGYYTMHVPAQPDWDENGIGVIVFTHTHQGIIDGIILRGTHATLSPDNYYAFDWFAIGRPAPGASTAALNNEAKLRATADIAEATSRETLSVKLIGKADPTGVTLPNVTSGLIFDERQARVSGDEAAMTEITGLKARMPAGTGKVATEASVAGESQVRAAADSALAGRSAALEARMPVGTGKVATADAVDSLTTAVQRNDQAISTESQRVTSLSNTVGALAGAAGNLLLDSNAEIVRSGLVYLIGKYRLSESFVPNEKYTLVTCVSHSGAAGTAVGVWVGGSSQNAGEVARAATRSIKVTKFTKNSSNLSPRDLQFYFTPSPGNQAGEATIHWAALYKGDVVPPLDWQASDVETVEAIAANATAIQATSTKVEQLDGKVTSQGQAVTSLSNTINHPQTGLQATADALNQTNTKLDGTEKAVINQQNILQAGLRQLYAEEDAELDKALALWDSYAAIAETRQIVATEVTAMAEIVDIVKTSLGGNSAAVQETLQALVELEGKMLAQWGINVQLNVGGVPYIAGTSLGIVNEGGVTRSAFNVLADMFNVMHDVNGQPKAVFSVQGGAAIINTALIGSASITDAHIANGSITRAKIANAAIGNAQIENGVITSAKIGSAQINNAHIINASVDTLKVAGNSITVTAVASAPAQITTASSRSTSVGMYLPAAAKAVVTVNVSDVFGNSQSLNYHSVINTVTGAEILKFTTSGVFFSQAANNYIVLGGQFSVVIDMPAGNVGVRLVQPRVADSFSEVFVRIESAMR</sequence>
<keyword evidence="1" id="KW-0472">Membrane</keyword>
<organism evidence="5 6">
    <name type="scientific">Alcaligenes endophyticus</name>
    <dbReference type="NCBI Taxonomy" id="1929088"/>
    <lineage>
        <taxon>Bacteria</taxon>
        <taxon>Pseudomonadati</taxon>
        <taxon>Pseudomonadota</taxon>
        <taxon>Betaproteobacteria</taxon>
        <taxon>Burkholderiales</taxon>
        <taxon>Alcaligenaceae</taxon>
        <taxon>Alcaligenes</taxon>
    </lineage>
</organism>
<evidence type="ECO:0000256" key="1">
    <source>
        <dbReference type="SAM" id="Phobius"/>
    </source>
</evidence>
<dbReference type="Proteomes" id="UP001168613">
    <property type="component" value="Unassembled WGS sequence"/>
</dbReference>
<dbReference type="EMBL" id="JAJHNU010000002">
    <property type="protein sequence ID" value="MDN4121708.1"/>
    <property type="molecule type" value="Genomic_DNA"/>
</dbReference>
<dbReference type="InterPro" id="IPR055385">
    <property type="entry name" value="GpJ_HDII-ins2"/>
</dbReference>
<feature type="domain" description="Tip attachment protein J HDII-ins2" evidence="4">
    <location>
        <begin position="270"/>
        <end position="381"/>
    </location>
</feature>
<keyword evidence="6" id="KW-1185">Reference proteome</keyword>
<accession>A0ABT8EK89</accession>
<proteinExistence type="predicted"/>
<dbReference type="RefSeq" id="WP_266124375.1">
    <property type="nucleotide sequence ID" value="NZ_JAJHNU010000002.1"/>
</dbReference>
<dbReference type="PANTHER" id="PTHR36251">
    <property type="entry name" value="FELS-1 PROPHAGE HOST SPECIFICITY PROTEIN-RELATED"/>
    <property type="match status" value="1"/>
</dbReference>
<name>A0ABT8EK89_9BURK</name>
<comment type="caution">
    <text evidence="5">The sequence shown here is derived from an EMBL/GenBank/DDBJ whole genome shotgun (WGS) entry which is preliminary data.</text>
</comment>
<evidence type="ECO:0000259" key="4">
    <source>
        <dbReference type="Pfam" id="PF24801"/>
    </source>
</evidence>
<protein>
    <submittedName>
        <fullName evidence="5">DUF1983 domain-containing protein</fullName>
    </submittedName>
</protein>
<dbReference type="InterPro" id="IPR032876">
    <property type="entry name" value="J_dom"/>
</dbReference>
<dbReference type="Pfam" id="PF09327">
    <property type="entry name" value="Phage_Tail_Tip"/>
    <property type="match status" value="1"/>
</dbReference>
<dbReference type="Pfam" id="PF13550">
    <property type="entry name" value="Phage-tail_3"/>
    <property type="match status" value="1"/>
</dbReference>
<evidence type="ECO:0000259" key="2">
    <source>
        <dbReference type="Pfam" id="PF09327"/>
    </source>
</evidence>
<gene>
    <name evidence="5" type="ORF">LMS43_10440</name>
</gene>
<dbReference type="PANTHER" id="PTHR36251:SF2">
    <property type="entry name" value="GIFSY-2 PROPHAGE HOST SPECIFICITY PROTEIN J, PHAGE LAMBDA"/>
    <property type="match status" value="1"/>
</dbReference>
<feature type="transmembrane region" description="Helical" evidence="1">
    <location>
        <begin position="91"/>
        <end position="110"/>
    </location>
</feature>
<feature type="transmembrane region" description="Helical" evidence="1">
    <location>
        <begin position="117"/>
        <end position="138"/>
    </location>
</feature>
<feature type="domain" description="Tip attachment protein J central straight fiber" evidence="2">
    <location>
        <begin position="1732"/>
        <end position="1831"/>
    </location>
</feature>
<keyword evidence="1" id="KW-1133">Transmembrane helix</keyword>
<evidence type="ECO:0000313" key="5">
    <source>
        <dbReference type="EMBL" id="MDN4121708.1"/>
    </source>
</evidence>
<dbReference type="InterPro" id="IPR053171">
    <property type="entry name" value="Viral_Tip_Attach_Protein"/>
</dbReference>
<keyword evidence="1" id="KW-0812">Transmembrane</keyword>
<dbReference type="InterPro" id="IPR015406">
    <property type="entry name" value="GpJ_CSF"/>
</dbReference>
<dbReference type="Pfam" id="PF24801">
    <property type="entry name" value="FNIII-A_GpJ"/>
    <property type="match status" value="1"/>
</dbReference>